<evidence type="ECO:0000313" key="3">
    <source>
        <dbReference type="Proteomes" id="UP000001555"/>
    </source>
</evidence>
<dbReference type="VEuPathDB" id="VectorBase:ISCW012488"/>
<accession>B7QA11</accession>
<organism>
    <name type="scientific">Ixodes scapularis</name>
    <name type="common">Black-legged tick</name>
    <name type="synonym">Deer tick</name>
    <dbReference type="NCBI Taxonomy" id="6945"/>
    <lineage>
        <taxon>Eukaryota</taxon>
        <taxon>Metazoa</taxon>
        <taxon>Ecdysozoa</taxon>
        <taxon>Arthropoda</taxon>
        <taxon>Chelicerata</taxon>
        <taxon>Arachnida</taxon>
        <taxon>Acari</taxon>
        <taxon>Parasitiformes</taxon>
        <taxon>Ixodida</taxon>
        <taxon>Ixodoidea</taxon>
        <taxon>Ixodidae</taxon>
        <taxon>Ixodinae</taxon>
        <taxon>Ixodes</taxon>
    </lineage>
</organism>
<sequence length="115" mass="12449">MRGVEPQVYAPRSLTGRPPLLFLLVLETAITASKKKTTKTSVVSVDLPGARTAVFRAYAQHSTCVGEPSRASAQARRPVRGARAVGEIADDDLLERCARSARHAGRPRETCLHDV</sequence>
<dbReference type="InParanoid" id="B7QA11"/>
<gene>
    <name evidence="1" type="ORF">IscW_ISCW012488</name>
</gene>
<keyword evidence="3" id="KW-1185">Reference proteome</keyword>
<reference evidence="1 3" key="1">
    <citation type="submission" date="2008-03" db="EMBL/GenBank/DDBJ databases">
        <title>Annotation of Ixodes scapularis.</title>
        <authorList>
            <consortium name="Ixodes scapularis Genome Project Consortium"/>
            <person name="Caler E."/>
            <person name="Hannick L.I."/>
            <person name="Bidwell S."/>
            <person name="Joardar V."/>
            <person name="Thiagarajan M."/>
            <person name="Amedeo P."/>
            <person name="Galinsky K.J."/>
            <person name="Schobel S."/>
            <person name="Inman J."/>
            <person name="Hostetler J."/>
            <person name="Miller J."/>
            <person name="Hammond M."/>
            <person name="Megy K."/>
            <person name="Lawson D."/>
            <person name="Kodira C."/>
            <person name="Sutton G."/>
            <person name="Meyer J."/>
            <person name="Hill C.A."/>
            <person name="Birren B."/>
            <person name="Nene V."/>
            <person name="Collins F."/>
            <person name="Alarcon-Chaidez F."/>
            <person name="Wikel S."/>
            <person name="Strausberg R."/>
        </authorList>
    </citation>
    <scope>NUCLEOTIDE SEQUENCE [LARGE SCALE GENOMIC DNA]</scope>
    <source>
        <strain evidence="3">Wikel</strain>
        <strain evidence="1">Wikel colony</strain>
    </source>
</reference>
<dbReference type="EMBL" id="DS892014">
    <property type="protein sequence ID" value="EEC15683.1"/>
    <property type="molecule type" value="Genomic_DNA"/>
</dbReference>
<proteinExistence type="predicted"/>
<dbReference type="AlphaFoldDB" id="B7QA11"/>
<dbReference type="VEuPathDB" id="VectorBase:ISCI012488"/>
<name>B7QA11_IXOSC</name>
<dbReference type="HOGENOM" id="CLU_2111538_0_0_1"/>
<dbReference type="PaxDb" id="6945-B7QA11"/>
<evidence type="ECO:0000313" key="2">
    <source>
        <dbReference type="EnsemblMetazoa" id="ISCW012488-PA"/>
    </source>
</evidence>
<reference evidence="2" key="2">
    <citation type="submission" date="2020-05" db="UniProtKB">
        <authorList>
            <consortium name="EnsemblMetazoa"/>
        </authorList>
    </citation>
    <scope>IDENTIFICATION</scope>
    <source>
        <strain evidence="2">wikel</strain>
    </source>
</reference>
<dbReference type="Proteomes" id="UP000001555">
    <property type="component" value="Unassembled WGS sequence"/>
</dbReference>
<protein>
    <submittedName>
        <fullName evidence="1 2">Uncharacterized protein</fullName>
    </submittedName>
</protein>
<dbReference type="EnsemblMetazoa" id="ISCW012488-RA">
    <property type="protein sequence ID" value="ISCW012488-PA"/>
    <property type="gene ID" value="ISCW012488"/>
</dbReference>
<dbReference type="EMBL" id="ABJB010467335">
    <property type="status" value="NOT_ANNOTATED_CDS"/>
    <property type="molecule type" value="Genomic_DNA"/>
</dbReference>
<evidence type="ECO:0000313" key="1">
    <source>
        <dbReference type="EMBL" id="EEC15683.1"/>
    </source>
</evidence>